<evidence type="ECO:0000256" key="10">
    <source>
        <dbReference type="ARBA" id="ARBA00023315"/>
    </source>
</evidence>
<evidence type="ECO:0000256" key="12">
    <source>
        <dbReference type="ARBA" id="ARBA00047318"/>
    </source>
</evidence>
<evidence type="ECO:0000256" key="4">
    <source>
        <dbReference type="ARBA" id="ARBA00014657"/>
    </source>
</evidence>
<dbReference type="GO" id="GO:0005829">
    <property type="term" value="C:cytosol"/>
    <property type="evidence" value="ECO:0007669"/>
    <property type="project" value="TreeGrafter"/>
</dbReference>
<dbReference type="Gene3D" id="3.40.47.10">
    <property type="match status" value="1"/>
</dbReference>
<evidence type="ECO:0000256" key="16">
    <source>
        <dbReference type="RuleBase" id="RU003694"/>
    </source>
</evidence>
<dbReference type="EMBL" id="LR792683">
    <property type="protein sequence ID" value="CAB3393558.1"/>
    <property type="molecule type" value="Genomic_DNA"/>
</dbReference>
<dbReference type="NCBIfam" id="NF005589">
    <property type="entry name" value="PRK07314.1"/>
    <property type="match status" value="1"/>
</dbReference>
<keyword evidence="7" id="KW-0276">Fatty acid metabolism</keyword>
<gene>
    <name evidence="18" type="primary">fabF</name>
    <name evidence="18" type="ORF">COOX1_1969</name>
</gene>
<dbReference type="PROSITE" id="PS00606">
    <property type="entry name" value="KS3_1"/>
    <property type="match status" value="1"/>
</dbReference>
<accession>A0A6F9EAW7</accession>
<dbReference type="PROSITE" id="PS52004">
    <property type="entry name" value="KS3_2"/>
    <property type="match status" value="1"/>
</dbReference>
<dbReference type="Pfam" id="PF00109">
    <property type="entry name" value="ketoacyl-synt"/>
    <property type="match status" value="1"/>
</dbReference>
<dbReference type="InterPro" id="IPR018201">
    <property type="entry name" value="Ketoacyl_synth_AS"/>
</dbReference>
<evidence type="ECO:0000313" key="19">
    <source>
        <dbReference type="Proteomes" id="UP000502196"/>
    </source>
</evidence>
<comment type="catalytic activity">
    <reaction evidence="13 14">
        <text>a fatty acyl-[ACP] + malonyl-[ACP] + H(+) = a 3-oxoacyl-[ACP] + holo-[ACP] + CO2</text>
        <dbReference type="Rhea" id="RHEA:22836"/>
        <dbReference type="Rhea" id="RHEA-COMP:9623"/>
        <dbReference type="Rhea" id="RHEA-COMP:9685"/>
        <dbReference type="Rhea" id="RHEA-COMP:9916"/>
        <dbReference type="Rhea" id="RHEA-COMP:14125"/>
        <dbReference type="ChEBI" id="CHEBI:15378"/>
        <dbReference type="ChEBI" id="CHEBI:16526"/>
        <dbReference type="ChEBI" id="CHEBI:64479"/>
        <dbReference type="ChEBI" id="CHEBI:78449"/>
        <dbReference type="ChEBI" id="CHEBI:78776"/>
        <dbReference type="ChEBI" id="CHEBI:138651"/>
    </reaction>
</comment>
<evidence type="ECO:0000256" key="14">
    <source>
        <dbReference type="PIRNR" id="PIRNR000447"/>
    </source>
</evidence>
<dbReference type="GO" id="GO:0006633">
    <property type="term" value="P:fatty acid biosynthetic process"/>
    <property type="evidence" value="ECO:0007669"/>
    <property type="project" value="UniProtKB-UniRule"/>
</dbReference>
<evidence type="ECO:0000256" key="7">
    <source>
        <dbReference type="ARBA" id="ARBA00022832"/>
    </source>
</evidence>
<dbReference type="InterPro" id="IPR000794">
    <property type="entry name" value="Beta-ketoacyl_synthase"/>
</dbReference>
<dbReference type="InterPro" id="IPR014030">
    <property type="entry name" value="Ketoacyl_synth_N"/>
</dbReference>
<evidence type="ECO:0000256" key="6">
    <source>
        <dbReference type="ARBA" id="ARBA00022679"/>
    </source>
</evidence>
<evidence type="ECO:0000256" key="13">
    <source>
        <dbReference type="ARBA" id="ARBA00047659"/>
    </source>
</evidence>
<dbReference type="UniPathway" id="UPA00094"/>
<organism evidence="18 19">
    <name type="scientific">Kyrpidia spormannii</name>
    <dbReference type="NCBI Taxonomy" id="2055160"/>
    <lineage>
        <taxon>Bacteria</taxon>
        <taxon>Bacillati</taxon>
        <taxon>Bacillota</taxon>
        <taxon>Bacilli</taxon>
        <taxon>Bacillales</taxon>
        <taxon>Alicyclobacillaceae</taxon>
        <taxon>Kyrpidia</taxon>
    </lineage>
</organism>
<dbReference type="RefSeq" id="WP_170085713.1">
    <property type="nucleotide sequence ID" value="NZ_CP047972.1"/>
</dbReference>
<dbReference type="EC" id="2.3.1.179" evidence="3 14"/>
<name>A0A6F9EAW7_9BACL</name>
<dbReference type="Proteomes" id="UP000502196">
    <property type="component" value="Chromosome"/>
</dbReference>
<evidence type="ECO:0000256" key="1">
    <source>
        <dbReference type="ARBA" id="ARBA00005194"/>
    </source>
</evidence>
<dbReference type="PANTHER" id="PTHR11712">
    <property type="entry name" value="POLYKETIDE SYNTHASE-RELATED"/>
    <property type="match status" value="1"/>
</dbReference>
<evidence type="ECO:0000256" key="3">
    <source>
        <dbReference type="ARBA" id="ARBA00012356"/>
    </source>
</evidence>
<proteinExistence type="inferred from homology"/>
<dbReference type="Pfam" id="PF02801">
    <property type="entry name" value="Ketoacyl-synt_C"/>
    <property type="match status" value="1"/>
</dbReference>
<dbReference type="SUPFAM" id="SSF53901">
    <property type="entry name" value="Thiolase-like"/>
    <property type="match status" value="2"/>
</dbReference>
<evidence type="ECO:0000313" key="18">
    <source>
        <dbReference type="EMBL" id="CAB3393558.1"/>
    </source>
</evidence>
<dbReference type="SMART" id="SM00825">
    <property type="entry name" value="PKS_KS"/>
    <property type="match status" value="1"/>
</dbReference>
<comment type="similarity">
    <text evidence="2 14 16">Belongs to the thiolase-like superfamily. Beta-ketoacyl-ACP synthases family.</text>
</comment>
<evidence type="ECO:0000259" key="17">
    <source>
        <dbReference type="PROSITE" id="PS52004"/>
    </source>
</evidence>
<keyword evidence="6 14" id="KW-0808">Transferase</keyword>
<keyword evidence="10 14" id="KW-0012">Acyltransferase</keyword>
<feature type="domain" description="Ketosynthase family 3 (KS3)" evidence="17">
    <location>
        <begin position="2"/>
        <end position="410"/>
    </location>
</feature>
<dbReference type="InterPro" id="IPR016039">
    <property type="entry name" value="Thiolase-like"/>
</dbReference>
<evidence type="ECO:0000256" key="11">
    <source>
        <dbReference type="ARBA" id="ARBA00024006"/>
    </source>
</evidence>
<evidence type="ECO:0000256" key="8">
    <source>
        <dbReference type="ARBA" id="ARBA00023098"/>
    </source>
</evidence>
<keyword evidence="5 14" id="KW-0444">Lipid biosynthesis</keyword>
<dbReference type="NCBIfam" id="NF004970">
    <property type="entry name" value="PRK06333.1"/>
    <property type="match status" value="1"/>
</dbReference>
<comment type="pathway">
    <text evidence="1 14">Lipid metabolism; fatty acid biosynthesis.</text>
</comment>
<comment type="function">
    <text evidence="11 14">Involved in the type II fatty acid elongation cycle. Catalyzes the elongation of a wide range of acyl-ACP by the addition of two carbons from malonyl-ACP to an acyl acceptor. Can efficiently catalyze the conversion of palmitoleoyl-ACP (cis-hexadec-9-enoyl-ACP) to cis-vaccenoyl-ACP (cis-octadec-11-enoyl-ACP), an essential step in the thermal regulation of fatty acid composition.</text>
</comment>
<evidence type="ECO:0000256" key="9">
    <source>
        <dbReference type="ARBA" id="ARBA00023160"/>
    </source>
</evidence>
<dbReference type="GO" id="GO:0004315">
    <property type="term" value="F:3-oxoacyl-[acyl-carrier-protein] synthase activity"/>
    <property type="evidence" value="ECO:0007669"/>
    <property type="project" value="UniProtKB-UniRule"/>
</dbReference>
<comment type="catalytic activity">
    <reaction evidence="12 14">
        <text>(9Z)-hexadecenoyl-[ACP] + malonyl-[ACP] + H(+) = 3-oxo-(11Z)-octadecenoyl-[ACP] + holo-[ACP] + CO2</text>
        <dbReference type="Rhea" id="RHEA:55040"/>
        <dbReference type="Rhea" id="RHEA-COMP:9623"/>
        <dbReference type="Rhea" id="RHEA-COMP:9685"/>
        <dbReference type="Rhea" id="RHEA-COMP:10800"/>
        <dbReference type="Rhea" id="RHEA-COMP:14074"/>
        <dbReference type="ChEBI" id="CHEBI:15378"/>
        <dbReference type="ChEBI" id="CHEBI:16526"/>
        <dbReference type="ChEBI" id="CHEBI:64479"/>
        <dbReference type="ChEBI" id="CHEBI:78449"/>
        <dbReference type="ChEBI" id="CHEBI:83989"/>
        <dbReference type="ChEBI" id="CHEBI:138538"/>
        <dbReference type="EC" id="2.3.1.179"/>
    </reaction>
</comment>
<sequence>MKRRVVVTGVGVLTPIGNSVSEFWSHLLAGRSGIRRIDRFDVSEFPTQIAGMVENFDPEAFMDRKEARRMDRFAQFAVAAAKMALEDAGLSMADTDPERVGVYIGSGIGGLHTLMEQHQILLEKGPRRVSPFLIPMMIADMASGQVSIQFGAKGPNSAPISACATGTHAVGDATRMIQYGAADVMIAGGTEATIHPMALAGFSSAKAMSTRNDEPEKAVRPFELHRDGFVMSEGAGILILEALEHAQKRGARIYGEIVGYGMSGDAFHVTQPAPEGDGAARAMAAALKDAGLQPEDVDYINAHGTGTDLNDKFETIAIKRVFGDHAYRVAVSSIKSMVGHMLGAAGAVEAIASLLTLQEGKIPPTINYETPDPECDLDYVPNVYREAKVNVVLSNSFGFGGHNACIVVRRMPEA</sequence>
<keyword evidence="9 14" id="KW-0275">Fatty acid biosynthesis</keyword>
<dbReference type="PANTHER" id="PTHR11712:SF336">
    <property type="entry name" value="3-OXOACYL-[ACYL-CARRIER-PROTEIN] SYNTHASE, MITOCHONDRIAL"/>
    <property type="match status" value="1"/>
</dbReference>
<dbReference type="NCBIfam" id="TIGR03150">
    <property type="entry name" value="fabF"/>
    <property type="match status" value="1"/>
</dbReference>
<protein>
    <recommendedName>
        <fullName evidence="4 14">3-oxoacyl-[acyl-carrier-protein] synthase 2</fullName>
        <ecNumber evidence="3 14">2.3.1.179</ecNumber>
    </recommendedName>
</protein>
<feature type="active site" description="For beta-ketoacyl synthase activity" evidence="15">
    <location>
        <position position="163"/>
    </location>
</feature>
<dbReference type="InterPro" id="IPR020841">
    <property type="entry name" value="PKS_Beta-ketoAc_synthase_dom"/>
</dbReference>
<evidence type="ECO:0000256" key="15">
    <source>
        <dbReference type="PIRSR" id="PIRSR000447-1"/>
    </source>
</evidence>
<keyword evidence="8" id="KW-0443">Lipid metabolism</keyword>
<dbReference type="AlphaFoldDB" id="A0A6F9EAW7"/>
<evidence type="ECO:0000256" key="5">
    <source>
        <dbReference type="ARBA" id="ARBA00022516"/>
    </source>
</evidence>
<dbReference type="InterPro" id="IPR017568">
    <property type="entry name" value="3-oxoacyl-ACP_synth-2"/>
</dbReference>
<dbReference type="PIRSF" id="PIRSF000447">
    <property type="entry name" value="KAS_II"/>
    <property type="match status" value="1"/>
</dbReference>
<dbReference type="CDD" id="cd00834">
    <property type="entry name" value="KAS_I_II"/>
    <property type="match status" value="1"/>
</dbReference>
<reference evidence="18 19" key="1">
    <citation type="submission" date="2020-04" db="EMBL/GenBank/DDBJ databases">
        <authorList>
            <person name="Hogendoorn C."/>
        </authorList>
    </citation>
    <scope>NUCLEOTIDE SEQUENCE [LARGE SCALE GENOMIC DNA]</scope>
    <source>
        <strain evidence="18">COOX1</strain>
    </source>
</reference>
<dbReference type="InterPro" id="IPR014031">
    <property type="entry name" value="Ketoacyl_synth_C"/>
</dbReference>
<evidence type="ECO:0000256" key="2">
    <source>
        <dbReference type="ARBA" id="ARBA00008467"/>
    </source>
</evidence>
<dbReference type="FunFam" id="3.40.47.10:FF:000009">
    <property type="entry name" value="3-oxoacyl-[acyl-carrier-protein] synthase 2"/>
    <property type="match status" value="1"/>
</dbReference>